<accession>A0A7W7GAZ6</accession>
<gene>
    <name evidence="1" type="ORF">BJ982_003478</name>
</gene>
<dbReference type="Proteomes" id="UP000542210">
    <property type="component" value="Unassembled WGS sequence"/>
</dbReference>
<proteinExistence type="predicted"/>
<name>A0A7W7GAZ6_9ACTN</name>
<dbReference type="InterPro" id="IPR047789">
    <property type="entry name" value="CU044_5270-like"/>
</dbReference>
<sequence length="265" mass="28421">MAVLVGAGIVLVRGEPAMVPAANVRELGERAAEAAKSTPAPVAGTGKWLYIKQLQAPAAEGSHGFGRDLRKRTTWEQWTSSDGKQVAWYQPDGKLLVQGTSPGVSAAELSEQPVTPEEMIKRVETALRASRAGTIVEVNYGPPTTKEQELFQAISQLMSEQSLGPEVRAALFRALPTIPGVSMTPDVADADGRKGVAFSYSGSWARSDLILDATDYRFLGTYGVAVKDQTFEYADIGKVFVKAGTPLDWTAQLETQVVDRAGLKP</sequence>
<evidence type="ECO:0000313" key="2">
    <source>
        <dbReference type="Proteomes" id="UP000542210"/>
    </source>
</evidence>
<dbReference type="NCBIfam" id="NF038083">
    <property type="entry name" value="CU044_5270_fam"/>
    <property type="match status" value="1"/>
</dbReference>
<organism evidence="1 2">
    <name type="scientific">Sphaerisporangium siamense</name>
    <dbReference type="NCBI Taxonomy" id="795645"/>
    <lineage>
        <taxon>Bacteria</taxon>
        <taxon>Bacillati</taxon>
        <taxon>Actinomycetota</taxon>
        <taxon>Actinomycetes</taxon>
        <taxon>Streptosporangiales</taxon>
        <taxon>Streptosporangiaceae</taxon>
        <taxon>Sphaerisporangium</taxon>
    </lineage>
</organism>
<dbReference type="EMBL" id="JACHND010000001">
    <property type="protein sequence ID" value="MBB4701934.1"/>
    <property type="molecule type" value="Genomic_DNA"/>
</dbReference>
<keyword evidence="2" id="KW-1185">Reference proteome</keyword>
<comment type="caution">
    <text evidence="1">The sequence shown here is derived from an EMBL/GenBank/DDBJ whole genome shotgun (WGS) entry which is preliminary data.</text>
</comment>
<protein>
    <submittedName>
        <fullName evidence="1">Uncharacterized protein</fullName>
    </submittedName>
</protein>
<dbReference type="AlphaFoldDB" id="A0A7W7GAZ6"/>
<reference evidence="1 2" key="1">
    <citation type="submission" date="2020-08" db="EMBL/GenBank/DDBJ databases">
        <title>Sequencing the genomes of 1000 actinobacteria strains.</title>
        <authorList>
            <person name="Klenk H.-P."/>
        </authorList>
    </citation>
    <scope>NUCLEOTIDE SEQUENCE [LARGE SCALE GENOMIC DNA]</scope>
    <source>
        <strain evidence="1 2">DSM 45784</strain>
    </source>
</reference>
<evidence type="ECO:0000313" key="1">
    <source>
        <dbReference type="EMBL" id="MBB4701934.1"/>
    </source>
</evidence>